<dbReference type="InterPro" id="IPR025164">
    <property type="entry name" value="Toastrack_DUF4097"/>
</dbReference>
<sequence>MAVATVAAALAAAVTGGCSVSFNTKTHRETRSHTLTGTFPELRVHGDSGRLEVVGTDSPRVKVVEYLSWSNPNNKPRTVRAVRDGTLTLETKCSRTVIGYNACGAGYRVEVPRSTTVDLRTDSGSLRVDGLTGSVMKLHSDSGSVNAENVRADSLSATANSGKVKVSGRADSAELRSDSGAIEADGLQAKRVTARANSGGVRLHLASVPDSVDIDNDSGSVKVLLPTVDKGYAFILRTDSGARNISPALRQDSSSPHRVRISNDSGAINISPAPEA</sequence>
<evidence type="ECO:0000313" key="3">
    <source>
        <dbReference type="EMBL" id="MFC5744102.1"/>
    </source>
</evidence>
<dbReference type="Proteomes" id="UP001596074">
    <property type="component" value="Unassembled WGS sequence"/>
</dbReference>
<dbReference type="RefSeq" id="WP_378278960.1">
    <property type="nucleotide sequence ID" value="NZ_JBHSON010000001.1"/>
</dbReference>
<comment type="caution">
    <text evidence="3">The sequence shown here is derived from an EMBL/GenBank/DDBJ whole genome shotgun (WGS) entry which is preliminary data.</text>
</comment>
<proteinExistence type="predicted"/>
<dbReference type="PANTHER" id="PTHR34094:SF1">
    <property type="entry name" value="PROTEIN FAM185A"/>
    <property type="match status" value="1"/>
</dbReference>
<feature type="region of interest" description="Disordered" evidence="1">
    <location>
        <begin position="246"/>
        <end position="276"/>
    </location>
</feature>
<accession>A0ABW0ZP33</accession>
<feature type="compositionally biased region" description="Polar residues" evidence="1">
    <location>
        <begin position="251"/>
        <end position="268"/>
    </location>
</feature>
<evidence type="ECO:0000259" key="2">
    <source>
        <dbReference type="Pfam" id="PF13349"/>
    </source>
</evidence>
<dbReference type="Pfam" id="PF13349">
    <property type="entry name" value="DUF4097"/>
    <property type="match status" value="1"/>
</dbReference>
<protein>
    <submittedName>
        <fullName evidence="3">DUF4097 family beta strand repeat-containing protein</fullName>
    </submittedName>
</protein>
<evidence type="ECO:0000313" key="4">
    <source>
        <dbReference type="Proteomes" id="UP001596074"/>
    </source>
</evidence>
<dbReference type="Gene3D" id="2.160.20.120">
    <property type="match status" value="1"/>
</dbReference>
<dbReference type="EMBL" id="JBHSON010000001">
    <property type="protein sequence ID" value="MFC5744102.1"/>
    <property type="molecule type" value="Genomic_DNA"/>
</dbReference>
<dbReference type="PANTHER" id="PTHR34094">
    <property type="match status" value="1"/>
</dbReference>
<reference evidence="4" key="1">
    <citation type="journal article" date="2019" name="Int. J. Syst. Evol. Microbiol.">
        <title>The Global Catalogue of Microorganisms (GCM) 10K type strain sequencing project: providing services to taxonomists for standard genome sequencing and annotation.</title>
        <authorList>
            <consortium name="The Broad Institute Genomics Platform"/>
            <consortium name="The Broad Institute Genome Sequencing Center for Infectious Disease"/>
            <person name="Wu L."/>
            <person name="Ma J."/>
        </authorList>
    </citation>
    <scope>NUCLEOTIDE SEQUENCE [LARGE SCALE GENOMIC DNA]</scope>
    <source>
        <strain evidence="4">KCTC 42087</strain>
    </source>
</reference>
<keyword evidence="4" id="KW-1185">Reference proteome</keyword>
<feature type="domain" description="DUF4097" evidence="2">
    <location>
        <begin position="70"/>
        <end position="270"/>
    </location>
</feature>
<gene>
    <name evidence="3" type="ORF">ACFPZN_00590</name>
</gene>
<name>A0ABW0ZP33_9ACTN</name>
<evidence type="ECO:0000256" key="1">
    <source>
        <dbReference type="SAM" id="MobiDB-lite"/>
    </source>
</evidence>
<organism evidence="3 4">
    <name type="scientific">Actinomadura rugatobispora</name>
    <dbReference type="NCBI Taxonomy" id="1994"/>
    <lineage>
        <taxon>Bacteria</taxon>
        <taxon>Bacillati</taxon>
        <taxon>Actinomycetota</taxon>
        <taxon>Actinomycetes</taxon>
        <taxon>Streptosporangiales</taxon>
        <taxon>Thermomonosporaceae</taxon>
        <taxon>Actinomadura</taxon>
    </lineage>
</organism>